<dbReference type="InterPro" id="IPR046900">
    <property type="entry name" value="ABC-3C_MC7"/>
</dbReference>
<proteinExistence type="predicted"/>
<dbReference type="EMBL" id="LR828258">
    <property type="protein sequence ID" value="CAD0363721.1"/>
    <property type="molecule type" value="Genomic_DNA"/>
</dbReference>
<dbReference type="AlphaFoldDB" id="A0A6V7FJH9"/>
<evidence type="ECO:0000313" key="2">
    <source>
        <dbReference type="Proteomes" id="UP000515406"/>
    </source>
</evidence>
<keyword evidence="1" id="KW-0614">Plasmid</keyword>
<geneLocation type="plasmid" evidence="1 2">
    <name>CFBP498_p224</name>
</geneLocation>
<evidence type="ECO:0000313" key="1">
    <source>
        <dbReference type="EMBL" id="CAD0363721.1"/>
    </source>
</evidence>
<name>A0A6V7FJH9_9XANT</name>
<dbReference type="RefSeq" id="WP_374728887.1">
    <property type="nucleotide sequence ID" value="NZ_JAVTRY010000034.1"/>
</dbReference>
<organism evidence="1 2">
    <name type="scientific">Xanthomonas hortorum pv. vitians</name>
    <dbReference type="NCBI Taxonomy" id="83224"/>
    <lineage>
        <taxon>Bacteria</taxon>
        <taxon>Pseudomonadati</taxon>
        <taxon>Pseudomonadota</taxon>
        <taxon>Gammaproteobacteria</taxon>
        <taxon>Lysobacterales</taxon>
        <taxon>Lysobacteraceae</taxon>
        <taxon>Xanthomonas</taxon>
    </lineage>
</organism>
<sequence length="74" mass="8229">MISPNKVVRLKDSALGKTVFILSQGSAPIGVSALYQRVAKNFDSIDQFLLTLDLLFVLERIDIDPGTRMITYVD</sequence>
<keyword evidence="2" id="KW-1185">Reference proteome</keyword>
<gene>
    <name evidence="1" type="ORF">CFBP498_49290</name>
</gene>
<reference evidence="1 2" key="1">
    <citation type="submission" date="2020-07" db="EMBL/GenBank/DDBJ databases">
        <authorList>
            <person name="Pothier F. J."/>
        </authorList>
    </citation>
    <scope>NUCLEOTIDE SEQUENCE [LARGE SCALE GENOMIC DNA]</scope>
    <source>
        <strain evidence="1 2">CFBP 498</strain>
        <plasmid evidence="1 2">CFBP498_p224</plasmid>
    </source>
</reference>
<accession>A0A6V7FJH9</accession>
<dbReference type="Pfam" id="PF20292">
    <property type="entry name" value="MC7"/>
    <property type="match status" value="1"/>
</dbReference>
<dbReference type="Proteomes" id="UP000515406">
    <property type="component" value="Plasmid CFBP498_p224"/>
</dbReference>
<protein>
    <submittedName>
        <fullName evidence="1">Uncharacterized protein</fullName>
    </submittedName>
</protein>
<dbReference type="EMBL" id="LR828258">
    <property type="protein sequence ID" value="CAD0363723.1"/>
    <property type="molecule type" value="Genomic_DNA"/>
</dbReference>